<name>A0A4R6SP02_9SPHI</name>
<comment type="caution">
    <text evidence="4">The sequence shown here is derived from an EMBL/GenBank/DDBJ whole genome shotgun (WGS) entry which is preliminary data.</text>
</comment>
<dbReference type="SUPFAM" id="SSF50156">
    <property type="entry name" value="PDZ domain-like"/>
    <property type="match status" value="1"/>
</dbReference>
<dbReference type="Gene3D" id="2.40.10.120">
    <property type="match status" value="1"/>
</dbReference>
<dbReference type="InterPro" id="IPR036034">
    <property type="entry name" value="PDZ_sf"/>
</dbReference>
<feature type="signal peptide" evidence="2">
    <location>
        <begin position="1"/>
        <end position="19"/>
    </location>
</feature>
<evidence type="ECO:0000313" key="5">
    <source>
        <dbReference type="Proteomes" id="UP000295620"/>
    </source>
</evidence>
<protein>
    <submittedName>
        <fullName evidence="4">Serine protease Do</fullName>
    </submittedName>
</protein>
<dbReference type="PANTHER" id="PTHR22939:SF129">
    <property type="entry name" value="SERINE PROTEASE HTRA2, MITOCHONDRIAL"/>
    <property type="match status" value="1"/>
</dbReference>
<dbReference type="Proteomes" id="UP000295620">
    <property type="component" value="Unassembled WGS sequence"/>
</dbReference>
<dbReference type="EMBL" id="SNYC01000009">
    <property type="protein sequence ID" value="TDQ06311.1"/>
    <property type="molecule type" value="Genomic_DNA"/>
</dbReference>
<dbReference type="AlphaFoldDB" id="A0A4R6SP02"/>
<dbReference type="Pfam" id="PF13180">
    <property type="entry name" value="PDZ_2"/>
    <property type="match status" value="1"/>
</dbReference>
<dbReference type="PANTHER" id="PTHR22939">
    <property type="entry name" value="SERINE PROTEASE FAMILY S1C HTRA-RELATED"/>
    <property type="match status" value="1"/>
</dbReference>
<reference evidence="4 5" key="1">
    <citation type="submission" date="2019-03" db="EMBL/GenBank/DDBJ databases">
        <title>Genomic Encyclopedia of Archaeal and Bacterial Type Strains, Phase II (KMG-II): from individual species to whole genera.</title>
        <authorList>
            <person name="Goeker M."/>
        </authorList>
    </citation>
    <scope>NUCLEOTIDE SEQUENCE [LARGE SCALE GENOMIC DNA]</scope>
    <source>
        <strain evidence="4 5">DSM 19035</strain>
    </source>
</reference>
<dbReference type="GO" id="GO:0006508">
    <property type="term" value="P:proteolysis"/>
    <property type="evidence" value="ECO:0007669"/>
    <property type="project" value="UniProtKB-KW"/>
</dbReference>
<feature type="chain" id="PRO_5020714821" evidence="2">
    <location>
        <begin position="20"/>
        <end position="580"/>
    </location>
</feature>
<dbReference type="InterPro" id="IPR009003">
    <property type="entry name" value="Peptidase_S1_PA"/>
</dbReference>
<keyword evidence="5" id="KW-1185">Reference proteome</keyword>
<evidence type="ECO:0000256" key="2">
    <source>
        <dbReference type="SAM" id="SignalP"/>
    </source>
</evidence>
<accession>A0A4R6SP02</accession>
<evidence type="ECO:0000256" key="1">
    <source>
        <dbReference type="ARBA" id="ARBA00010541"/>
    </source>
</evidence>
<keyword evidence="4" id="KW-0645">Protease</keyword>
<organism evidence="4 5">
    <name type="scientific">Pedobacter metabolipauper</name>
    <dbReference type="NCBI Taxonomy" id="425513"/>
    <lineage>
        <taxon>Bacteria</taxon>
        <taxon>Pseudomonadati</taxon>
        <taxon>Bacteroidota</taxon>
        <taxon>Sphingobacteriia</taxon>
        <taxon>Sphingobacteriales</taxon>
        <taxon>Sphingobacteriaceae</taxon>
        <taxon>Pedobacter</taxon>
    </lineage>
</organism>
<dbReference type="GO" id="GO:0008233">
    <property type="term" value="F:peptidase activity"/>
    <property type="evidence" value="ECO:0007669"/>
    <property type="project" value="UniProtKB-KW"/>
</dbReference>
<dbReference type="Gene3D" id="2.30.42.10">
    <property type="match status" value="1"/>
</dbReference>
<dbReference type="Pfam" id="PF13365">
    <property type="entry name" value="Trypsin_2"/>
    <property type="match status" value="1"/>
</dbReference>
<evidence type="ECO:0000259" key="3">
    <source>
        <dbReference type="PROSITE" id="PS50106"/>
    </source>
</evidence>
<comment type="similarity">
    <text evidence="1">Belongs to the peptidase S1C family.</text>
</comment>
<sequence length="580" mass="63173">MKKYCLIVLVAFFCALTDAYSQKFDQKALEKTLGQAIKKSYAASVRMWGFDTVRKAQASAQFSGVVVNAEGYILTVSHAIQPNKTYKVFFPDGREAIAIALGKMGFQEMDNRPDLGMMKIITKGEWPFAEMGWSSSLKVNEPCLSISYPETLNQTLPTIRFGRITNVLDQWGFTESTCKMEPGDSGGPLFDYMGRVVALHSRIDQPEDINFEVPVDMYRKYWTALTVPEAYKALPATEEPVKADPLADGIKAIPGLAALTANFKESAMKVMGSTLMIKSTVNGEEKKALGTVFSAEGLSPKGNEVPMSKSGTALKGGSFLVGKSSVIGNSAEVDLGAGKTAKAEVLSRDKENDLVLLHITESLKNAIKLKTVKETDSLTFNDLGKFLISPLPGTDYKVSIAGSGYFNQPRKFSAGYFGASANFNDEKIILTRINPNSPAEEAKLALGDQITGFNNVAISRPEQYGGELIKYGPGDTVTIQGIRAGEKYNLISILKQRPQISNHPAERFDGGKSILLDGFKRVFSHDAALRPEECGSPVFSADGVFYGINIARFSRTSTLAIPAMEVKKFIEDALSQKLVL</sequence>
<keyword evidence="2" id="KW-0732">Signal</keyword>
<gene>
    <name evidence="4" type="ORF">ATK78_4381</name>
</gene>
<dbReference type="RefSeq" id="WP_133578177.1">
    <property type="nucleotide sequence ID" value="NZ_SNYC01000009.1"/>
</dbReference>
<keyword evidence="4" id="KW-0378">Hydrolase</keyword>
<proteinExistence type="inferred from homology"/>
<dbReference type="SUPFAM" id="SSF50494">
    <property type="entry name" value="Trypsin-like serine proteases"/>
    <property type="match status" value="2"/>
</dbReference>
<dbReference type="PROSITE" id="PS50106">
    <property type="entry name" value="PDZ"/>
    <property type="match status" value="1"/>
</dbReference>
<dbReference type="OrthoDB" id="728837at2"/>
<evidence type="ECO:0000313" key="4">
    <source>
        <dbReference type="EMBL" id="TDQ06311.1"/>
    </source>
</evidence>
<dbReference type="InterPro" id="IPR001478">
    <property type="entry name" value="PDZ"/>
</dbReference>
<feature type="domain" description="PDZ" evidence="3">
    <location>
        <begin position="411"/>
        <end position="459"/>
    </location>
</feature>